<dbReference type="SUPFAM" id="SSF53850">
    <property type="entry name" value="Periplasmic binding protein-like II"/>
    <property type="match status" value="1"/>
</dbReference>
<dbReference type="AlphaFoldDB" id="A0A2G6KJR0"/>
<protein>
    <recommendedName>
        <fullName evidence="2">PBP domain-containing protein</fullName>
    </recommendedName>
</protein>
<dbReference type="Proteomes" id="UP000230821">
    <property type="component" value="Unassembled WGS sequence"/>
</dbReference>
<evidence type="ECO:0000313" key="3">
    <source>
        <dbReference type="EMBL" id="PIE35896.1"/>
    </source>
</evidence>
<reference evidence="3 4" key="1">
    <citation type="submission" date="2017-10" db="EMBL/GenBank/DDBJ databases">
        <title>Novel microbial diversity and functional potential in the marine mammal oral microbiome.</title>
        <authorList>
            <person name="Dudek N.K."/>
            <person name="Sun C.L."/>
            <person name="Burstein D."/>
            <person name="Kantor R.S."/>
            <person name="Aliaga Goltsman D.S."/>
            <person name="Bik E.M."/>
            <person name="Thomas B.C."/>
            <person name="Banfield J.F."/>
            <person name="Relman D.A."/>
        </authorList>
    </citation>
    <scope>NUCLEOTIDE SEQUENCE [LARGE SCALE GENOMIC DNA]</scope>
    <source>
        <strain evidence="3">DOLJORAL78_47_16</strain>
    </source>
</reference>
<comment type="caution">
    <text evidence="3">The sequence shown here is derived from an EMBL/GenBank/DDBJ whole genome shotgun (WGS) entry which is preliminary data.</text>
</comment>
<evidence type="ECO:0000259" key="2">
    <source>
        <dbReference type="Pfam" id="PF12849"/>
    </source>
</evidence>
<dbReference type="EMBL" id="PDSK01000030">
    <property type="protein sequence ID" value="PIE35896.1"/>
    <property type="molecule type" value="Genomic_DNA"/>
</dbReference>
<dbReference type="InterPro" id="IPR050962">
    <property type="entry name" value="Phosphate-bind_PstS"/>
</dbReference>
<dbReference type="Pfam" id="PF12849">
    <property type="entry name" value="PBP_like_2"/>
    <property type="match status" value="1"/>
</dbReference>
<gene>
    <name evidence="3" type="ORF">CSA56_02300</name>
</gene>
<evidence type="ECO:0000256" key="1">
    <source>
        <dbReference type="ARBA" id="ARBA00008725"/>
    </source>
</evidence>
<name>A0A2G6KJR0_9BACT</name>
<accession>A0A2G6KJR0</accession>
<dbReference type="Gene3D" id="3.40.190.10">
    <property type="entry name" value="Periplasmic binding protein-like II"/>
    <property type="match status" value="1"/>
</dbReference>
<comment type="similarity">
    <text evidence="1">Belongs to the PstS family.</text>
</comment>
<proteinExistence type="inferred from homology"/>
<organism evidence="3 4">
    <name type="scientific">candidate division KSB3 bacterium</name>
    <dbReference type="NCBI Taxonomy" id="2044937"/>
    <lineage>
        <taxon>Bacteria</taxon>
        <taxon>candidate division KSB3</taxon>
    </lineage>
</organism>
<sequence>MKDRSRQTKKPTKTLSLRSSSQSFRSLCVHVKRKNRLKPSVKLNYQSIGSVGGITQIKADTVDFGASDAPLKADKLENFGLSQFQMIMGGVVPVVNIKGIKPGELKLTGSLLADILLEVETRRGKEECKGWTKPAYEIVKKWPAPIDPAGEKLTPRHRVREWLMVFV</sequence>
<dbReference type="InterPro" id="IPR024370">
    <property type="entry name" value="PBP_domain"/>
</dbReference>
<dbReference type="PANTHER" id="PTHR42996">
    <property type="entry name" value="PHOSPHATE-BINDING PROTEIN PSTS"/>
    <property type="match status" value="1"/>
</dbReference>
<evidence type="ECO:0000313" key="4">
    <source>
        <dbReference type="Proteomes" id="UP000230821"/>
    </source>
</evidence>
<dbReference type="PANTHER" id="PTHR42996:SF1">
    <property type="entry name" value="PHOSPHATE-BINDING PROTEIN PSTS"/>
    <property type="match status" value="1"/>
</dbReference>
<feature type="domain" description="PBP" evidence="2">
    <location>
        <begin position="38"/>
        <end position="116"/>
    </location>
</feature>